<dbReference type="Proteomes" id="UP000824221">
    <property type="component" value="Unassembled WGS sequence"/>
</dbReference>
<reference evidence="4" key="2">
    <citation type="submission" date="2021-04" db="EMBL/GenBank/DDBJ databases">
        <authorList>
            <person name="Gilroy R."/>
        </authorList>
    </citation>
    <scope>NUCLEOTIDE SEQUENCE</scope>
    <source>
        <strain evidence="4">CHK156-179</strain>
    </source>
</reference>
<comment type="caution">
    <text evidence="4">The sequence shown here is derived from an EMBL/GenBank/DDBJ whole genome shotgun (WGS) entry which is preliminary data.</text>
</comment>
<evidence type="ECO:0000313" key="4">
    <source>
        <dbReference type="EMBL" id="HJA02828.1"/>
    </source>
</evidence>
<dbReference type="GO" id="GO:0016747">
    <property type="term" value="F:acyltransferase activity, transferring groups other than amino-acyl groups"/>
    <property type="evidence" value="ECO:0007669"/>
    <property type="project" value="InterPro"/>
</dbReference>
<evidence type="ECO:0000259" key="3">
    <source>
        <dbReference type="PROSITE" id="PS51186"/>
    </source>
</evidence>
<dbReference type="PANTHER" id="PTHR43877">
    <property type="entry name" value="AMINOALKYLPHOSPHONATE N-ACETYLTRANSFERASE-RELATED-RELATED"/>
    <property type="match status" value="1"/>
</dbReference>
<evidence type="ECO:0000256" key="1">
    <source>
        <dbReference type="ARBA" id="ARBA00022679"/>
    </source>
</evidence>
<dbReference type="Pfam" id="PF00583">
    <property type="entry name" value="Acetyltransf_1"/>
    <property type="match status" value="1"/>
</dbReference>
<keyword evidence="1" id="KW-0808">Transferase</keyword>
<evidence type="ECO:0000313" key="5">
    <source>
        <dbReference type="Proteomes" id="UP000824221"/>
    </source>
</evidence>
<dbReference type="InterPro" id="IPR050832">
    <property type="entry name" value="Bact_Acetyltransf"/>
</dbReference>
<feature type="domain" description="N-acetyltransferase" evidence="3">
    <location>
        <begin position="3"/>
        <end position="154"/>
    </location>
</feature>
<organism evidence="4 5">
    <name type="scientific">Candidatus Gallimonas gallistercoris</name>
    <dbReference type="NCBI Taxonomy" id="2838602"/>
    <lineage>
        <taxon>Bacteria</taxon>
        <taxon>Bacillati</taxon>
        <taxon>Bacillota</taxon>
        <taxon>Clostridia</taxon>
        <taxon>Candidatus Gallimonas</taxon>
    </lineage>
</organism>
<reference evidence="4" key="1">
    <citation type="journal article" date="2021" name="PeerJ">
        <title>Extensive microbial diversity within the chicken gut microbiome revealed by metagenomics and culture.</title>
        <authorList>
            <person name="Gilroy R."/>
            <person name="Ravi A."/>
            <person name="Getino M."/>
            <person name="Pursley I."/>
            <person name="Horton D.L."/>
            <person name="Alikhan N.F."/>
            <person name="Baker D."/>
            <person name="Gharbi K."/>
            <person name="Hall N."/>
            <person name="Watson M."/>
            <person name="Adriaenssens E.M."/>
            <person name="Foster-Nyarko E."/>
            <person name="Jarju S."/>
            <person name="Secka A."/>
            <person name="Antonio M."/>
            <person name="Oren A."/>
            <person name="Chaudhuri R.R."/>
            <person name="La Ragione R."/>
            <person name="Hildebrand F."/>
            <person name="Pallen M.J."/>
        </authorList>
    </citation>
    <scope>NUCLEOTIDE SEQUENCE</scope>
    <source>
        <strain evidence="4">CHK156-179</strain>
    </source>
</reference>
<protein>
    <submittedName>
        <fullName evidence="4">GNAT family N-acetyltransferase</fullName>
    </submittedName>
</protein>
<sequence length="154" mass="17340">MAIAIRRAKEEDAEAIGRILFEVHAVHHAIRPDLFLEGKRKYDEAEVKALINRTPVLVAEDGGEVIGYAVCYLQETKGDSMAAHKTLYLDDLCVDEKSRKQGVGRRLFAAVEALARELQCYDLTLNVWEGNDAARAFYDNLGMKPLKTYLEKVL</sequence>
<dbReference type="Gene3D" id="3.40.630.30">
    <property type="match status" value="1"/>
</dbReference>
<dbReference type="CDD" id="cd04301">
    <property type="entry name" value="NAT_SF"/>
    <property type="match status" value="1"/>
</dbReference>
<gene>
    <name evidence="4" type="ORF">H9797_05575</name>
</gene>
<dbReference type="InterPro" id="IPR016181">
    <property type="entry name" value="Acyl_CoA_acyltransferase"/>
</dbReference>
<dbReference type="SUPFAM" id="SSF55729">
    <property type="entry name" value="Acyl-CoA N-acyltransferases (Nat)"/>
    <property type="match status" value="1"/>
</dbReference>
<dbReference type="PROSITE" id="PS51186">
    <property type="entry name" value="GNAT"/>
    <property type="match status" value="1"/>
</dbReference>
<evidence type="ECO:0000256" key="2">
    <source>
        <dbReference type="ARBA" id="ARBA00023315"/>
    </source>
</evidence>
<accession>A0A9D2H1J7</accession>
<proteinExistence type="predicted"/>
<name>A0A9D2H1J7_9FIRM</name>
<keyword evidence="2" id="KW-0012">Acyltransferase</keyword>
<dbReference type="InterPro" id="IPR000182">
    <property type="entry name" value="GNAT_dom"/>
</dbReference>
<dbReference type="EMBL" id="DXAJ01000085">
    <property type="protein sequence ID" value="HJA02828.1"/>
    <property type="molecule type" value="Genomic_DNA"/>
</dbReference>
<dbReference type="AlphaFoldDB" id="A0A9D2H1J7"/>